<keyword evidence="2" id="KW-0328">Glycosyltransferase</keyword>
<dbReference type="InterPro" id="IPR001296">
    <property type="entry name" value="Glyco_trans_1"/>
</dbReference>
<evidence type="ECO:0000313" key="6">
    <source>
        <dbReference type="EMBL" id="MFB9714883.1"/>
    </source>
</evidence>
<accession>A0ABV5UQS6</accession>
<evidence type="ECO:0000259" key="5">
    <source>
        <dbReference type="Pfam" id="PF13579"/>
    </source>
</evidence>
<dbReference type="Gene3D" id="3.40.50.2000">
    <property type="entry name" value="Glycogen Phosphorylase B"/>
    <property type="match status" value="2"/>
</dbReference>
<dbReference type="CDD" id="cd03794">
    <property type="entry name" value="GT4_WbuB-like"/>
    <property type="match status" value="1"/>
</dbReference>
<dbReference type="Pfam" id="PF13579">
    <property type="entry name" value="Glyco_trans_4_4"/>
    <property type="match status" value="1"/>
</dbReference>
<gene>
    <name evidence="6" type="ORF">ACFFPI_12195</name>
</gene>
<dbReference type="Proteomes" id="UP001589536">
    <property type="component" value="Unassembled WGS sequence"/>
</dbReference>
<dbReference type="PANTHER" id="PTHR45947:SF3">
    <property type="entry name" value="SULFOQUINOVOSYL TRANSFERASE SQD2"/>
    <property type="match status" value="1"/>
</dbReference>
<evidence type="ECO:0000256" key="3">
    <source>
        <dbReference type="ARBA" id="ARBA00022679"/>
    </source>
</evidence>
<feature type="domain" description="Glycosyltransferase subfamily 4-like N-terminal" evidence="5">
    <location>
        <begin position="135"/>
        <end position="309"/>
    </location>
</feature>
<dbReference type="SUPFAM" id="SSF53756">
    <property type="entry name" value="UDP-Glycosyltransferase/glycogen phosphorylase"/>
    <property type="match status" value="1"/>
</dbReference>
<protein>
    <recommendedName>
        <fullName evidence="1">D-inositol 3-phosphate glycosyltransferase</fullName>
    </recommendedName>
</protein>
<keyword evidence="3" id="KW-0808">Transferase</keyword>
<organism evidence="6 7">
    <name type="scientific">Arthrobacter methylotrophus</name>
    <dbReference type="NCBI Taxonomy" id="121291"/>
    <lineage>
        <taxon>Bacteria</taxon>
        <taxon>Bacillati</taxon>
        <taxon>Actinomycetota</taxon>
        <taxon>Actinomycetes</taxon>
        <taxon>Micrococcales</taxon>
        <taxon>Micrococcaceae</taxon>
        <taxon>Arthrobacter</taxon>
    </lineage>
</organism>
<keyword evidence="7" id="KW-1185">Reference proteome</keyword>
<evidence type="ECO:0000259" key="4">
    <source>
        <dbReference type="Pfam" id="PF00534"/>
    </source>
</evidence>
<name>A0ABV5UQS6_9MICC</name>
<dbReference type="InterPro" id="IPR028098">
    <property type="entry name" value="Glyco_trans_4-like_N"/>
</dbReference>
<dbReference type="PANTHER" id="PTHR45947">
    <property type="entry name" value="SULFOQUINOVOSYL TRANSFERASE SQD2"/>
    <property type="match status" value="1"/>
</dbReference>
<evidence type="ECO:0000256" key="2">
    <source>
        <dbReference type="ARBA" id="ARBA00022676"/>
    </source>
</evidence>
<evidence type="ECO:0000256" key="1">
    <source>
        <dbReference type="ARBA" id="ARBA00021292"/>
    </source>
</evidence>
<proteinExistence type="predicted"/>
<sequence>MALAELVSGNHTGLHRRLRLALNRRVSARTAVRLADLALMANDPALADEFLEISDGAPGLRAARARRLWYDGAVTDAVEVLEGANEPGTVFGERLAAEKRLLEGWAPVLPVCRVEPVPNRVLHLLTNSLPHTQSGYAQRSHSILRSQQDAGWETLAVTRLGYPVLVGKLGARVLDEVDGVRYTRLLPARLAATATGRLQQQAEETFRRALEFRPSVIHTSTHYVNGLVARAVAESLGIPWVYEVRGQLADTWASTRSPTARESERYRLFQDRESEIMRAADLVVTLGHAMKEKIVAAGVPEGKIIIAPNAVGGDYLREPLGVGEARAQLGLDPSAEFIGTISSLVPYEGLDDLILAFALLAPVRPKLHLLIVGAGESLPSLQQLARRSGFGGRIVFTGRVPRGVARTYHQALDVFVVPRKDLEVTRSVTPLKPVEALASSRAVVASSLPALAEIVDEGRTGLLVPPEEPAALATALETLLADAQMRLSMGQAGRTQVLRTRTWAANADACIQAYGRIEQARRSS</sequence>
<feature type="domain" description="Glycosyl transferase family 1" evidence="4">
    <location>
        <begin position="324"/>
        <end position="495"/>
    </location>
</feature>
<evidence type="ECO:0000313" key="7">
    <source>
        <dbReference type="Proteomes" id="UP001589536"/>
    </source>
</evidence>
<reference evidence="6 7" key="1">
    <citation type="submission" date="2024-09" db="EMBL/GenBank/DDBJ databases">
        <authorList>
            <person name="Sun Q."/>
            <person name="Mori K."/>
        </authorList>
    </citation>
    <scope>NUCLEOTIDE SEQUENCE [LARGE SCALE GENOMIC DNA]</scope>
    <source>
        <strain evidence="6 7">JCM 13519</strain>
    </source>
</reference>
<dbReference type="Pfam" id="PF00534">
    <property type="entry name" value="Glycos_transf_1"/>
    <property type="match status" value="1"/>
</dbReference>
<comment type="caution">
    <text evidence="6">The sequence shown here is derived from an EMBL/GenBank/DDBJ whole genome shotgun (WGS) entry which is preliminary data.</text>
</comment>
<dbReference type="EMBL" id="JBHMBH010000027">
    <property type="protein sequence ID" value="MFB9714883.1"/>
    <property type="molecule type" value="Genomic_DNA"/>
</dbReference>
<dbReference type="RefSeq" id="WP_376954410.1">
    <property type="nucleotide sequence ID" value="NZ_JBHMBH010000027.1"/>
</dbReference>
<dbReference type="InterPro" id="IPR050194">
    <property type="entry name" value="Glycosyltransferase_grp1"/>
</dbReference>